<evidence type="ECO:0000313" key="2">
    <source>
        <dbReference type="Proteomes" id="UP000187209"/>
    </source>
</evidence>
<reference evidence="1 2" key="1">
    <citation type="submission" date="2016-11" db="EMBL/GenBank/DDBJ databases">
        <title>The macronuclear genome of Stentor coeruleus: a giant cell with tiny introns.</title>
        <authorList>
            <person name="Slabodnick M."/>
            <person name="Ruby J.G."/>
            <person name="Reiff S.B."/>
            <person name="Swart E.C."/>
            <person name="Gosai S."/>
            <person name="Prabakaran S."/>
            <person name="Witkowska E."/>
            <person name="Larue G.E."/>
            <person name="Fisher S."/>
            <person name="Freeman R.M."/>
            <person name="Gunawardena J."/>
            <person name="Chu W."/>
            <person name="Stover N.A."/>
            <person name="Gregory B.D."/>
            <person name="Nowacki M."/>
            <person name="Derisi J."/>
            <person name="Roy S.W."/>
            <person name="Marshall W.F."/>
            <person name="Sood P."/>
        </authorList>
    </citation>
    <scope>NUCLEOTIDE SEQUENCE [LARGE SCALE GENOMIC DNA]</scope>
    <source>
        <strain evidence="1">WM001</strain>
    </source>
</reference>
<evidence type="ECO:0000313" key="1">
    <source>
        <dbReference type="EMBL" id="OMJ79072.1"/>
    </source>
</evidence>
<dbReference type="InterPro" id="IPR004344">
    <property type="entry name" value="TTL/TTLL_fam"/>
</dbReference>
<dbReference type="Pfam" id="PF03133">
    <property type="entry name" value="TTL"/>
    <property type="match status" value="1"/>
</dbReference>
<dbReference type="EMBL" id="MPUH01000489">
    <property type="protein sequence ID" value="OMJ79072.1"/>
    <property type="molecule type" value="Genomic_DNA"/>
</dbReference>
<dbReference type="SUPFAM" id="SSF56059">
    <property type="entry name" value="Glutathione synthetase ATP-binding domain-like"/>
    <property type="match status" value="1"/>
</dbReference>
<gene>
    <name evidence="1" type="ORF">SteCoe_20973</name>
</gene>
<protein>
    <recommendedName>
        <fullName evidence="3">Tubulin--tyrosine ligase-like protein 9</fullName>
    </recommendedName>
</protein>
<sequence length="593" mass="69717">MKNHLSKIPANLPAVNLKPLTPVKKKTDNYIKSVKRIFSPNTVRTSTQKNYHLHSRVSVCRDEISASEQNDDCTSKAYDLAESKPKKDMEIINDNQKFIKQTNKFDYLIIRPIEKEYMSKVREEIIYQLPLLINNSNNISIAPSKSPNYIYFIGKGNNSELVKRFFILRPWWTQADEETIPNINLVWTQILNTKFIKTIPLADINKKPLANTDQNLANTDQKFNQSSLDFYNLGYELISKSSSYQTYRNKKIFASDSIRIHNRLEFNFNLADKKYLYFNMKKYYSSIGEDVFDYLPLTFHIQNADDENGFSEFTRVFEIFKTKKMMNLWIVKPGENCNRGNGIFLCNNIEQIRNELKNNPLPKTEDHTFIIQKYIENPFLINRRKFDIRLYCLVTSINGIIQAYYYQDGYIRTSCKEYNPKILDNKFIHLTNDAVQKKSKDYGKYEIANKLSYSEFQRYLDSHRPKKYMSFFNDVIPKIKKIVKDTILAVFKKLDFRKRAHSFEVFGYDFLLDENLKPWLIEVNTNPCLELSSGLLATIIPNMLENAFRIAVDPLFPQPAGARRTISAFYYNENHLENKFELIFHELYDGANL</sequence>
<dbReference type="PANTHER" id="PTHR46069:SF1">
    <property type="entry name" value="CHROMOSOME UNDETERMINED SCAFFOLD_125, WHOLE GENOME SHOTGUN SEQUENCE"/>
    <property type="match status" value="1"/>
</dbReference>
<name>A0A1R2BQJ4_9CILI</name>
<dbReference type="PANTHER" id="PTHR46069">
    <property type="entry name" value="TUBULIN TYROSINE LIGASE"/>
    <property type="match status" value="1"/>
</dbReference>
<accession>A0A1R2BQJ4</accession>
<dbReference type="OrthoDB" id="435398at2759"/>
<dbReference type="Gene3D" id="3.30.470.20">
    <property type="entry name" value="ATP-grasp fold, B domain"/>
    <property type="match status" value="1"/>
</dbReference>
<dbReference type="PROSITE" id="PS51221">
    <property type="entry name" value="TTL"/>
    <property type="match status" value="1"/>
</dbReference>
<dbReference type="Proteomes" id="UP000187209">
    <property type="component" value="Unassembled WGS sequence"/>
</dbReference>
<organism evidence="1 2">
    <name type="scientific">Stentor coeruleus</name>
    <dbReference type="NCBI Taxonomy" id="5963"/>
    <lineage>
        <taxon>Eukaryota</taxon>
        <taxon>Sar</taxon>
        <taxon>Alveolata</taxon>
        <taxon>Ciliophora</taxon>
        <taxon>Postciliodesmatophora</taxon>
        <taxon>Heterotrichea</taxon>
        <taxon>Heterotrichida</taxon>
        <taxon>Stentoridae</taxon>
        <taxon>Stentor</taxon>
    </lineage>
</organism>
<proteinExistence type="predicted"/>
<comment type="caution">
    <text evidence="1">The sequence shown here is derived from an EMBL/GenBank/DDBJ whole genome shotgun (WGS) entry which is preliminary data.</text>
</comment>
<keyword evidence="2" id="KW-1185">Reference proteome</keyword>
<evidence type="ECO:0008006" key="3">
    <source>
        <dbReference type="Google" id="ProtNLM"/>
    </source>
</evidence>
<dbReference type="AlphaFoldDB" id="A0A1R2BQJ4"/>